<name>A0A4Q9HLE0_STRKA</name>
<evidence type="ECO:0008006" key="3">
    <source>
        <dbReference type="Google" id="ProtNLM"/>
    </source>
</evidence>
<evidence type="ECO:0000313" key="2">
    <source>
        <dbReference type="Proteomes" id="UP000292452"/>
    </source>
</evidence>
<dbReference type="AlphaFoldDB" id="A0A4Q9HLE0"/>
<evidence type="ECO:0000313" key="1">
    <source>
        <dbReference type="EMBL" id="TBO55582.1"/>
    </source>
</evidence>
<reference evidence="1 2" key="1">
    <citation type="submission" date="2019-02" db="EMBL/GenBank/DDBJ databases">
        <title>Draft Genome Sequence of Streptomyces sp. AM-2504, identified by 16S rRNA comparative analysis as a Streptomyces Kasugaensis strain.</title>
        <authorList>
            <person name="Napolioni V."/>
            <person name="Giuliodori A.M."/>
            <person name="Spurio R."/>
            <person name="Fabbretti A."/>
        </authorList>
    </citation>
    <scope>NUCLEOTIDE SEQUENCE [LARGE SCALE GENOMIC DNA]</scope>
    <source>
        <strain evidence="1 2">AM-2504</strain>
    </source>
</reference>
<dbReference type="Proteomes" id="UP000292452">
    <property type="component" value="Unassembled WGS sequence"/>
</dbReference>
<dbReference type="RefSeq" id="WP_131125875.1">
    <property type="nucleotide sequence ID" value="NZ_SIXH01000480.1"/>
</dbReference>
<keyword evidence="2" id="KW-1185">Reference proteome</keyword>
<dbReference type="EMBL" id="SIXH01000480">
    <property type="protein sequence ID" value="TBO55582.1"/>
    <property type="molecule type" value="Genomic_DNA"/>
</dbReference>
<sequence length="131" mass="14697">MADSEHREAVAAAEPRLRAWGWVFGAREIDDTDTGPPVYTDFEKDWDGQLGLIQAWATKRGYQLSGHEIWSIRQPANALAAFLSQQRIPVLVIPGRAIRDRMRATWECWPQVVTDVTAAGVRIEIAEHDGS</sequence>
<comment type="caution">
    <text evidence="1">The sequence shown here is derived from an EMBL/GenBank/DDBJ whole genome shotgun (WGS) entry which is preliminary data.</text>
</comment>
<gene>
    <name evidence="1" type="ORF">EYS09_32495</name>
</gene>
<proteinExistence type="predicted"/>
<protein>
    <recommendedName>
        <fullName evidence="3">Resolvase/invertase-type recombinase catalytic domain-containing protein</fullName>
    </recommendedName>
</protein>
<accession>A0A4Q9HLE0</accession>
<organism evidence="1 2">
    <name type="scientific">Streptomyces kasugaensis</name>
    <dbReference type="NCBI Taxonomy" id="1946"/>
    <lineage>
        <taxon>Bacteria</taxon>
        <taxon>Bacillati</taxon>
        <taxon>Actinomycetota</taxon>
        <taxon>Actinomycetes</taxon>
        <taxon>Kitasatosporales</taxon>
        <taxon>Streptomycetaceae</taxon>
        <taxon>Streptomyces</taxon>
    </lineage>
</organism>